<dbReference type="GO" id="GO:0006567">
    <property type="term" value="P:L-threonine catabolic process"/>
    <property type="evidence" value="ECO:0007669"/>
    <property type="project" value="TreeGrafter"/>
</dbReference>
<dbReference type="PANTHER" id="PTHR48078">
    <property type="entry name" value="THREONINE DEHYDRATASE, MITOCHONDRIAL-RELATED"/>
    <property type="match status" value="1"/>
</dbReference>
<feature type="compositionally biased region" description="Basic and acidic residues" evidence="7">
    <location>
        <begin position="14"/>
        <end position="27"/>
    </location>
</feature>
<dbReference type="FunFam" id="3.40.50.1100:FF:000007">
    <property type="entry name" value="L-threonine dehydratase catabolic TdcB"/>
    <property type="match status" value="1"/>
</dbReference>
<keyword evidence="9" id="KW-1185">Reference proteome</keyword>
<dbReference type="OrthoDB" id="5987532at2759"/>
<dbReference type="AlphaFoldDB" id="A0A6P8IIX2"/>
<dbReference type="GO" id="GO:0009097">
    <property type="term" value="P:isoleucine biosynthetic process"/>
    <property type="evidence" value="ECO:0007669"/>
    <property type="project" value="TreeGrafter"/>
</dbReference>
<dbReference type="PANTHER" id="PTHR48078:SF19">
    <property type="entry name" value="ACT DOMAIN-CONTAINING PROTEIN"/>
    <property type="match status" value="1"/>
</dbReference>
<sequence>MSDDTSDESIEPPKVPESRPYHYETKEGYGYNPADRNYKPDGKKSNMYSDGVGMQYAPKGSPEPGADEQTSRQHTKRSARRYNIFGATEHGFNKPGMEDLKQQYMMAKTAKQPNTYREEYRGRPRAMSSVPDLCIDKGSVTLTDIVTASYRIRDGTIKTPCEKAVSFPGIQDYDVYFKREYLQVFGSYKARGALNALLTLSEEQLRRGVMTTSTGSHALAVAGHGKELGVPVTILVPENVPPRKVKICDRYGAKTRFAGQNDREVQETARKIETEAEGLTFIDENESSYVISGHGTVGLEIIDQVDDIDAIIIPVGGGGLLAGICVVFKALNPDIKIIVVESNDCPSFQAALDAGEPVTLKTELAVTLADGLSDSKVGDLPFKLVKDCVDKVVAVKEQHIAQAVLRLLEKERVIVEGSGAAGLAAIIGGYLPELKGKRVVIPLCGGNIDPTVLGRAIERGLTADERMVRFHIRINDRPGALARLTSLLSSTGVSIKDLYQERTWLNSSMFTVQVKCVAELRNAEHVKQLKKVLHKNYKDDLIWNIKSDE</sequence>
<dbReference type="KEGG" id="aten:116301684"/>
<organism evidence="9 10">
    <name type="scientific">Actinia tenebrosa</name>
    <name type="common">Australian red waratah sea anemone</name>
    <dbReference type="NCBI Taxonomy" id="6105"/>
    <lineage>
        <taxon>Eukaryota</taxon>
        <taxon>Metazoa</taxon>
        <taxon>Cnidaria</taxon>
        <taxon>Anthozoa</taxon>
        <taxon>Hexacorallia</taxon>
        <taxon>Actiniaria</taxon>
        <taxon>Actiniidae</taxon>
        <taxon>Actinia</taxon>
    </lineage>
</organism>
<dbReference type="Gene3D" id="3.40.50.1100">
    <property type="match status" value="2"/>
</dbReference>
<evidence type="ECO:0000256" key="3">
    <source>
        <dbReference type="ARBA" id="ARBA00022898"/>
    </source>
</evidence>
<dbReference type="GO" id="GO:0003941">
    <property type="term" value="F:L-serine ammonia-lyase activity"/>
    <property type="evidence" value="ECO:0007669"/>
    <property type="project" value="TreeGrafter"/>
</dbReference>
<feature type="region of interest" description="Disordered" evidence="7">
    <location>
        <begin position="1"/>
        <end position="78"/>
    </location>
</feature>
<dbReference type="Pfam" id="PF01842">
    <property type="entry name" value="ACT"/>
    <property type="match status" value="1"/>
</dbReference>
<evidence type="ECO:0000313" key="10">
    <source>
        <dbReference type="RefSeq" id="XP_031566635.1"/>
    </source>
</evidence>
<dbReference type="SUPFAM" id="SSF55021">
    <property type="entry name" value="ACT-like"/>
    <property type="match status" value="1"/>
</dbReference>
<evidence type="ECO:0000256" key="6">
    <source>
        <dbReference type="ARBA" id="ARBA00042605"/>
    </source>
</evidence>
<dbReference type="CDD" id="cd04886">
    <property type="entry name" value="ACT_ThrD-II-like"/>
    <property type="match status" value="1"/>
</dbReference>
<dbReference type="GO" id="GO:0004794">
    <property type="term" value="F:threonine deaminase activity"/>
    <property type="evidence" value="ECO:0007669"/>
    <property type="project" value="TreeGrafter"/>
</dbReference>
<dbReference type="InterPro" id="IPR002912">
    <property type="entry name" value="ACT_dom"/>
</dbReference>
<evidence type="ECO:0000256" key="5">
    <source>
        <dbReference type="ARBA" id="ARBA00041766"/>
    </source>
</evidence>
<feature type="domain" description="ACT" evidence="8">
    <location>
        <begin position="469"/>
        <end position="544"/>
    </location>
</feature>
<proteinExistence type="inferred from homology"/>
<dbReference type="GO" id="GO:0006565">
    <property type="term" value="P:L-serine catabolic process"/>
    <property type="evidence" value="ECO:0007669"/>
    <property type="project" value="TreeGrafter"/>
</dbReference>
<dbReference type="InterPro" id="IPR045865">
    <property type="entry name" value="ACT-like_dom_sf"/>
</dbReference>
<dbReference type="InterPro" id="IPR001926">
    <property type="entry name" value="TrpB-like_PALP"/>
</dbReference>
<dbReference type="PROSITE" id="PS51671">
    <property type="entry name" value="ACT"/>
    <property type="match status" value="1"/>
</dbReference>
<keyword evidence="3" id="KW-0663">Pyridoxal phosphate</keyword>
<evidence type="ECO:0000313" key="9">
    <source>
        <dbReference type="Proteomes" id="UP000515163"/>
    </source>
</evidence>
<feature type="compositionally biased region" description="Acidic residues" evidence="7">
    <location>
        <begin position="1"/>
        <end position="10"/>
    </location>
</feature>
<dbReference type="Gene3D" id="3.30.70.260">
    <property type="match status" value="1"/>
</dbReference>
<keyword evidence="4" id="KW-0456">Lyase</keyword>
<dbReference type="SUPFAM" id="SSF53686">
    <property type="entry name" value="Tryptophan synthase beta subunit-like PLP-dependent enzymes"/>
    <property type="match status" value="1"/>
</dbReference>
<name>A0A6P8IIX2_ACTTE</name>
<dbReference type="Pfam" id="PF00291">
    <property type="entry name" value="PALP"/>
    <property type="match status" value="1"/>
</dbReference>
<reference evidence="10" key="1">
    <citation type="submission" date="2025-08" db="UniProtKB">
        <authorList>
            <consortium name="RefSeq"/>
        </authorList>
    </citation>
    <scope>IDENTIFICATION</scope>
    <source>
        <tissue evidence="10">Tentacle</tissue>
    </source>
</reference>
<dbReference type="InterPro" id="IPR050147">
    <property type="entry name" value="Ser/Thr_Dehydratase"/>
</dbReference>
<evidence type="ECO:0000256" key="1">
    <source>
        <dbReference type="ARBA" id="ARBA00001933"/>
    </source>
</evidence>
<comment type="cofactor">
    <cofactor evidence="1">
        <name>pyridoxal 5'-phosphate</name>
        <dbReference type="ChEBI" id="CHEBI:597326"/>
    </cofactor>
</comment>
<dbReference type="CDD" id="cd01562">
    <property type="entry name" value="Thr-dehyd"/>
    <property type="match status" value="1"/>
</dbReference>
<protein>
    <recommendedName>
        <fullName evidence="5">L-serine deaminase</fullName>
    </recommendedName>
    <alternativeName>
        <fullName evidence="6">L-threonine dehydratase</fullName>
    </alternativeName>
</protein>
<evidence type="ECO:0000256" key="7">
    <source>
        <dbReference type="SAM" id="MobiDB-lite"/>
    </source>
</evidence>
<evidence type="ECO:0000259" key="8">
    <source>
        <dbReference type="PROSITE" id="PS51671"/>
    </source>
</evidence>
<dbReference type="InterPro" id="IPR044561">
    <property type="entry name" value="ACT_ThrD-II-like"/>
</dbReference>
<evidence type="ECO:0000256" key="4">
    <source>
        <dbReference type="ARBA" id="ARBA00023239"/>
    </source>
</evidence>
<dbReference type="InParanoid" id="A0A6P8IIX2"/>
<dbReference type="InterPro" id="IPR036052">
    <property type="entry name" value="TrpB-like_PALP_sf"/>
</dbReference>
<dbReference type="GeneID" id="116301684"/>
<dbReference type="RefSeq" id="XP_031566635.1">
    <property type="nucleotide sequence ID" value="XM_031710775.1"/>
</dbReference>
<evidence type="ECO:0000256" key="2">
    <source>
        <dbReference type="ARBA" id="ARBA00010869"/>
    </source>
</evidence>
<comment type="similarity">
    <text evidence="2">Belongs to the serine/threonine dehydratase family.</text>
</comment>
<dbReference type="Proteomes" id="UP000515163">
    <property type="component" value="Unplaced"/>
</dbReference>
<gene>
    <name evidence="10" type="primary">LOC116301684</name>
</gene>
<accession>A0A6P8IIX2</accession>